<evidence type="ECO:0000256" key="3">
    <source>
        <dbReference type="PROSITE-ProRule" id="PRU00221"/>
    </source>
</evidence>
<keyword evidence="1 3" id="KW-0853">WD repeat</keyword>
<dbReference type="HOGENOM" id="CLU_579973_0_0_1"/>
<dbReference type="PANTHER" id="PTHR22847">
    <property type="entry name" value="WD40 REPEAT PROTEIN"/>
    <property type="match status" value="1"/>
</dbReference>
<dbReference type="OrthoDB" id="538223at2759"/>
<feature type="repeat" description="WD" evidence="3">
    <location>
        <begin position="230"/>
        <end position="271"/>
    </location>
</feature>
<dbReference type="GO" id="GO:0061136">
    <property type="term" value="P:regulation of proteasomal protein catabolic process"/>
    <property type="evidence" value="ECO:0000318"/>
    <property type="project" value="GO_Central"/>
</dbReference>
<keyword evidence="5" id="KW-1185">Reference proteome</keyword>
<dbReference type="RefSeq" id="XP_006681404.1">
    <property type="nucleotide sequence ID" value="XM_006681341.1"/>
</dbReference>
<feature type="repeat" description="WD" evidence="3">
    <location>
        <begin position="436"/>
        <end position="471"/>
    </location>
</feature>
<dbReference type="GO" id="GO:0005737">
    <property type="term" value="C:cytoplasm"/>
    <property type="evidence" value="ECO:0000318"/>
    <property type="project" value="GO_Central"/>
</dbReference>
<dbReference type="STRING" id="684364.F4P9W9"/>
<dbReference type="AlphaFoldDB" id="F4P9W9"/>
<dbReference type="Gene3D" id="3.30.40.10">
    <property type="entry name" value="Zinc/RING finger domain, C3HC4 (zinc finger)"/>
    <property type="match status" value="1"/>
</dbReference>
<dbReference type="SUPFAM" id="SSF50978">
    <property type="entry name" value="WD40 repeat-like"/>
    <property type="match status" value="1"/>
</dbReference>
<proteinExistence type="predicted"/>
<dbReference type="GO" id="GO:0005634">
    <property type="term" value="C:nucleus"/>
    <property type="evidence" value="ECO:0000318"/>
    <property type="project" value="GO_Central"/>
</dbReference>
<dbReference type="InParanoid" id="F4P9W9"/>
<dbReference type="InterPro" id="IPR015943">
    <property type="entry name" value="WD40/YVTN_repeat-like_dom_sf"/>
</dbReference>
<protein>
    <submittedName>
        <fullName evidence="4">Uncharacterized protein</fullName>
    </submittedName>
</protein>
<evidence type="ECO:0000256" key="2">
    <source>
        <dbReference type="ARBA" id="ARBA00022737"/>
    </source>
</evidence>
<organism evidence="4 5">
    <name type="scientific">Batrachochytrium dendrobatidis (strain JAM81 / FGSC 10211)</name>
    <name type="common">Frog chytrid fungus</name>
    <dbReference type="NCBI Taxonomy" id="684364"/>
    <lineage>
        <taxon>Eukaryota</taxon>
        <taxon>Fungi</taxon>
        <taxon>Fungi incertae sedis</taxon>
        <taxon>Chytridiomycota</taxon>
        <taxon>Chytridiomycota incertae sedis</taxon>
        <taxon>Chytridiomycetes</taxon>
        <taxon>Rhizophydiales</taxon>
        <taxon>Rhizophydiales incertae sedis</taxon>
        <taxon>Batrachochytrium</taxon>
    </lineage>
</organism>
<feature type="repeat" description="WD" evidence="3">
    <location>
        <begin position="289"/>
        <end position="314"/>
    </location>
</feature>
<accession>F4P9W9</accession>
<dbReference type="SMART" id="SM00320">
    <property type="entry name" value="WD40"/>
    <property type="match status" value="6"/>
</dbReference>
<dbReference type="PROSITE" id="PS00678">
    <property type="entry name" value="WD_REPEATS_1"/>
    <property type="match status" value="2"/>
</dbReference>
<feature type="repeat" description="WD" evidence="3">
    <location>
        <begin position="315"/>
        <end position="349"/>
    </location>
</feature>
<evidence type="ECO:0000313" key="4">
    <source>
        <dbReference type="EMBL" id="EGF78015.1"/>
    </source>
</evidence>
<dbReference type="InterPro" id="IPR020472">
    <property type="entry name" value="WD40_PAC1"/>
</dbReference>
<dbReference type="EMBL" id="GL882890">
    <property type="protein sequence ID" value="EGF78015.1"/>
    <property type="molecule type" value="Genomic_DNA"/>
</dbReference>
<dbReference type="SUPFAM" id="SSF49599">
    <property type="entry name" value="TRAF domain-like"/>
    <property type="match status" value="1"/>
</dbReference>
<dbReference type="GO" id="GO:0000209">
    <property type="term" value="P:protein polyubiquitination"/>
    <property type="evidence" value="ECO:0000318"/>
    <property type="project" value="GO_Central"/>
</dbReference>
<dbReference type="GO" id="GO:0006508">
    <property type="term" value="P:proteolysis"/>
    <property type="evidence" value="ECO:0000318"/>
    <property type="project" value="GO_Central"/>
</dbReference>
<reference evidence="4 5" key="1">
    <citation type="submission" date="2009-12" db="EMBL/GenBank/DDBJ databases">
        <title>The draft genome of Batrachochytrium dendrobatidis.</title>
        <authorList>
            <consortium name="US DOE Joint Genome Institute (JGI-PGF)"/>
            <person name="Kuo A."/>
            <person name="Salamov A."/>
            <person name="Schmutz J."/>
            <person name="Lucas S."/>
            <person name="Pitluck S."/>
            <person name="Rosenblum E."/>
            <person name="Stajich J."/>
            <person name="Eisen M."/>
            <person name="Grigoriev I.V."/>
        </authorList>
    </citation>
    <scope>NUCLEOTIDE SEQUENCE [LARGE SCALE GENOMIC DNA]</scope>
    <source>
        <strain evidence="5">JAM81 / FGSC 10211</strain>
    </source>
</reference>
<dbReference type="InterPro" id="IPR001680">
    <property type="entry name" value="WD40_rpt"/>
</dbReference>
<dbReference type="PROSITE" id="PS50082">
    <property type="entry name" value="WD_REPEATS_2"/>
    <property type="match status" value="5"/>
</dbReference>
<dbReference type="PROSITE" id="PS50294">
    <property type="entry name" value="WD_REPEATS_REGION"/>
    <property type="match status" value="4"/>
</dbReference>
<dbReference type="InterPro" id="IPR013083">
    <property type="entry name" value="Znf_RING/FYVE/PHD"/>
</dbReference>
<dbReference type="PANTHER" id="PTHR22847:SF731">
    <property type="entry name" value="TNF RECEPTOR ASSOCIATED FACTOR 7"/>
    <property type="match status" value="1"/>
</dbReference>
<dbReference type="GO" id="GO:0019005">
    <property type="term" value="C:SCF ubiquitin ligase complex"/>
    <property type="evidence" value="ECO:0000318"/>
    <property type="project" value="GO_Central"/>
</dbReference>
<dbReference type="OMA" id="CMTVTNG"/>
<evidence type="ECO:0000313" key="5">
    <source>
        <dbReference type="Proteomes" id="UP000007241"/>
    </source>
</evidence>
<dbReference type="InterPro" id="IPR019775">
    <property type="entry name" value="WD40_repeat_CS"/>
</dbReference>
<dbReference type="GO" id="GO:1990756">
    <property type="term" value="F:ubiquitin-like ligase-substrate adaptor activity"/>
    <property type="evidence" value="ECO:0000318"/>
    <property type="project" value="GO_Central"/>
</dbReference>
<dbReference type="PRINTS" id="PR00320">
    <property type="entry name" value="GPROTEINBRPT"/>
</dbReference>
<dbReference type="CDD" id="cd00200">
    <property type="entry name" value="WD40"/>
    <property type="match status" value="1"/>
</dbReference>
<name>F4P9W9_BATDJ</name>
<evidence type="ECO:0000256" key="1">
    <source>
        <dbReference type="ARBA" id="ARBA00022574"/>
    </source>
</evidence>
<dbReference type="InterPro" id="IPR036322">
    <property type="entry name" value="WD40_repeat_dom_sf"/>
</dbReference>
<sequence>MPSLSRAFITASWQCVTVNPTDNALKIILADLHPNLALSGLVGELLVFCAYFDDGCMEHLRMDSYASHLKHCNYSPQKCSSYIHGCEFKGSATSVDLHQQSCPYQRLNPFILAVEKRISDLESLVHAQSAQINSLLLANPLAQSVKTNSVTIKPSENTRVHLDYLSDRTHEMPDIIDPWPNGDILCKNTISSGRSGVTSVAYAGDKLYVGAYDGKIRSYIMKSGELLDSVDGHSLSVWSLAVDPSRKQIYSSGTDGFIKAWNIQDNGKLVLAGLIQADHGKVYSLVMYGEFLVSASSDKTIRLWNRHTLECTGTLVGHEAGVNAICLLPHDQLASVSSDKSIKIWDLNTCQTTGHISHLPSDALDVTFGSGMLFASTLDANITAYDLNSYLRAGQMTGHRWEVWQLKYTSNVLFSGSHDHTIKRWDIRSFRSTADLTGHKGYIHSLATGAGCLISGCGDKTVKVWGASTTE</sequence>
<keyword evidence="2" id="KW-0677">Repeat</keyword>
<gene>
    <name evidence="4" type="ORF">BATDEDRAFT_27200</name>
</gene>
<dbReference type="GO" id="GO:0051726">
    <property type="term" value="P:regulation of cell cycle"/>
    <property type="evidence" value="ECO:0000318"/>
    <property type="project" value="GO_Central"/>
</dbReference>
<dbReference type="Pfam" id="PF00400">
    <property type="entry name" value="WD40"/>
    <property type="match status" value="5"/>
</dbReference>
<dbReference type="Gene3D" id="2.130.10.10">
    <property type="entry name" value="YVTN repeat-like/Quinoprotein amine dehydrogenase"/>
    <property type="match status" value="2"/>
</dbReference>
<dbReference type="Proteomes" id="UP000007241">
    <property type="component" value="Unassembled WGS sequence"/>
</dbReference>
<dbReference type="GeneID" id="18239255"/>
<feature type="repeat" description="WD" evidence="3">
    <location>
        <begin position="396"/>
        <end position="435"/>
    </location>
</feature>